<dbReference type="Proteomes" id="UP000005237">
    <property type="component" value="Unassembled WGS sequence"/>
</dbReference>
<dbReference type="GO" id="GO:0003723">
    <property type="term" value="F:RNA binding"/>
    <property type="evidence" value="ECO:0007669"/>
    <property type="project" value="TreeGrafter"/>
</dbReference>
<dbReference type="Gene3D" id="2.130.10.10">
    <property type="entry name" value="YVTN repeat-like/Quinoprotein amine dehydrogenase"/>
    <property type="match status" value="1"/>
</dbReference>
<feature type="repeat" description="WD" evidence="3">
    <location>
        <begin position="3"/>
        <end position="36"/>
    </location>
</feature>
<dbReference type="PANTHER" id="PTHR44006:SF4">
    <property type="entry name" value="WD_REPEATS_REGION DOMAIN-CONTAINING PROTEIN"/>
    <property type="match status" value="1"/>
</dbReference>
<name>A0A8R1HM98_CAEJA</name>
<proteinExistence type="predicted"/>
<dbReference type="InterPro" id="IPR001680">
    <property type="entry name" value="WD40_rpt"/>
</dbReference>
<dbReference type="InterPro" id="IPR019775">
    <property type="entry name" value="WD40_repeat_CS"/>
</dbReference>
<dbReference type="PROSITE" id="PS50082">
    <property type="entry name" value="WD_REPEATS_2"/>
    <property type="match status" value="1"/>
</dbReference>
<dbReference type="SUPFAM" id="SSF50978">
    <property type="entry name" value="WD40 repeat-like"/>
    <property type="match status" value="1"/>
</dbReference>
<evidence type="ECO:0000313" key="4">
    <source>
        <dbReference type="EnsemblMetazoa" id="CJA06021.1"/>
    </source>
</evidence>
<organism evidence="4 5">
    <name type="scientific">Caenorhabditis japonica</name>
    <dbReference type="NCBI Taxonomy" id="281687"/>
    <lineage>
        <taxon>Eukaryota</taxon>
        <taxon>Metazoa</taxon>
        <taxon>Ecdysozoa</taxon>
        <taxon>Nematoda</taxon>
        <taxon>Chromadorea</taxon>
        <taxon>Rhabditida</taxon>
        <taxon>Rhabditina</taxon>
        <taxon>Rhabditomorpha</taxon>
        <taxon>Rhabditoidea</taxon>
        <taxon>Rhabditidae</taxon>
        <taxon>Peloderinae</taxon>
        <taxon>Caenorhabditis</taxon>
    </lineage>
</organism>
<dbReference type="InterPro" id="IPR036322">
    <property type="entry name" value="WD40_repeat_dom_sf"/>
</dbReference>
<dbReference type="PROSITE" id="PS50294">
    <property type="entry name" value="WD_REPEATS_REGION"/>
    <property type="match status" value="1"/>
</dbReference>
<evidence type="ECO:0000256" key="3">
    <source>
        <dbReference type="PROSITE-ProRule" id="PRU00221"/>
    </source>
</evidence>
<dbReference type="EnsemblMetazoa" id="CJA06021.1">
    <property type="protein sequence ID" value="CJA06021.1"/>
    <property type="gene ID" value="WBGene00125225"/>
</dbReference>
<keyword evidence="1 3" id="KW-0853">WD repeat</keyword>
<keyword evidence="5" id="KW-1185">Reference proteome</keyword>
<dbReference type="PANTHER" id="PTHR44006">
    <property type="entry name" value="U5 SMALL NUCLEAR RIBONUCLEOPROTEIN 40 KDA PROTEIN"/>
    <property type="match status" value="1"/>
</dbReference>
<dbReference type="InterPro" id="IPR052234">
    <property type="entry name" value="U5_snRNP_Component"/>
</dbReference>
<protein>
    <submittedName>
        <fullName evidence="4">WD_REPEATS_REGION domain-containing protein</fullName>
    </submittedName>
</protein>
<sequence length="62" mass="6650">MVLQGHVGEIYTAQFSADGSFLASSGYDMQIFLWNVFGACDNFAVLKGHKGAVMGVKFNADS</sequence>
<evidence type="ECO:0000256" key="2">
    <source>
        <dbReference type="ARBA" id="ARBA00022737"/>
    </source>
</evidence>
<reference evidence="5" key="1">
    <citation type="submission" date="2010-08" db="EMBL/GenBank/DDBJ databases">
        <authorList>
            <consortium name="Caenorhabditis japonica Sequencing Consortium"/>
            <person name="Wilson R.K."/>
        </authorList>
    </citation>
    <scope>NUCLEOTIDE SEQUENCE [LARGE SCALE GENOMIC DNA]</scope>
    <source>
        <strain evidence="5">DF5081</strain>
    </source>
</reference>
<evidence type="ECO:0000256" key="1">
    <source>
        <dbReference type="ARBA" id="ARBA00022574"/>
    </source>
</evidence>
<dbReference type="PROSITE" id="PS00678">
    <property type="entry name" value="WD_REPEATS_1"/>
    <property type="match status" value="1"/>
</dbReference>
<accession>A0A8R1HM98</accession>
<keyword evidence="2" id="KW-0677">Repeat</keyword>
<reference evidence="4" key="2">
    <citation type="submission" date="2022-06" db="UniProtKB">
        <authorList>
            <consortium name="EnsemblMetazoa"/>
        </authorList>
    </citation>
    <scope>IDENTIFICATION</scope>
    <source>
        <strain evidence="4">DF5081</strain>
    </source>
</reference>
<dbReference type="InterPro" id="IPR015943">
    <property type="entry name" value="WD40/YVTN_repeat-like_dom_sf"/>
</dbReference>
<dbReference type="GO" id="GO:0071013">
    <property type="term" value="C:catalytic step 2 spliceosome"/>
    <property type="evidence" value="ECO:0007669"/>
    <property type="project" value="TreeGrafter"/>
</dbReference>
<dbReference type="Pfam" id="PF00400">
    <property type="entry name" value="WD40"/>
    <property type="match status" value="1"/>
</dbReference>
<evidence type="ECO:0000313" key="5">
    <source>
        <dbReference type="Proteomes" id="UP000005237"/>
    </source>
</evidence>
<dbReference type="AlphaFoldDB" id="A0A8R1HM98"/>